<dbReference type="HOGENOM" id="CLU_1622948_0_0_1"/>
<protein>
    <recommendedName>
        <fullName evidence="3">SAM domain-containing protein</fullName>
    </recommendedName>
</protein>
<organism evidence="1 2">
    <name type="scientific">Paxillus rubicundulus Ve08.2h10</name>
    <dbReference type="NCBI Taxonomy" id="930991"/>
    <lineage>
        <taxon>Eukaryota</taxon>
        <taxon>Fungi</taxon>
        <taxon>Dikarya</taxon>
        <taxon>Basidiomycota</taxon>
        <taxon>Agaricomycotina</taxon>
        <taxon>Agaricomycetes</taxon>
        <taxon>Agaricomycetidae</taxon>
        <taxon>Boletales</taxon>
        <taxon>Paxilineae</taxon>
        <taxon>Paxillaceae</taxon>
        <taxon>Paxillus</taxon>
    </lineage>
</organism>
<dbReference type="OrthoDB" id="2681472at2759"/>
<dbReference type="InterPro" id="IPR013761">
    <property type="entry name" value="SAM/pointed_sf"/>
</dbReference>
<dbReference type="Proteomes" id="UP000054538">
    <property type="component" value="Unassembled WGS sequence"/>
</dbReference>
<dbReference type="Gene3D" id="1.10.150.50">
    <property type="entry name" value="Transcription Factor, Ets-1"/>
    <property type="match status" value="1"/>
</dbReference>
<evidence type="ECO:0008006" key="3">
    <source>
        <dbReference type="Google" id="ProtNLM"/>
    </source>
</evidence>
<name>A0A0D0DS74_9AGAM</name>
<accession>A0A0D0DS74</accession>
<dbReference type="InParanoid" id="A0A0D0DS74"/>
<reference evidence="1 2" key="1">
    <citation type="submission" date="2014-04" db="EMBL/GenBank/DDBJ databases">
        <authorList>
            <consortium name="DOE Joint Genome Institute"/>
            <person name="Kuo A."/>
            <person name="Kohler A."/>
            <person name="Jargeat P."/>
            <person name="Nagy L.G."/>
            <person name="Floudas D."/>
            <person name="Copeland A."/>
            <person name="Barry K.W."/>
            <person name="Cichocki N."/>
            <person name="Veneault-Fourrey C."/>
            <person name="LaButti K."/>
            <person name="Lindquist E.A."/>
            <person name="Lipzen A."/>
            <person name="Lundell T."/>
            <person name="Morin E."/>
            <person name="Murat C."/>
            <person name="Sun H."/>
            <person name="Tunlid A."/>
            <person name="Henrissat B."/>
            <person name="Grigoriev I.V."/>
            <person name="Hibbett D.S."/>
            <person name="Martin F."/>
            <person name="Nordberg H.P."/>
            <person name="Cantor M.N."/>
            <person name="Hua S.X."/>
        </authorList>
    </citation>
    <scope>NUCLEOTIDE SEQUENCE [LARGE SCALE GENOMIC DNA]</scope>
    <source>
        <strain evidence="1 2">Ve08.2h10</strain>
    </source>
</reference>
<evidence type="ECO:0000313" key="2">
    <source>
        <dbReference type="Proteomes" id="UP000054538"/>
    </source>
</evidence>
<dbReference type="EMBL" id="KN825461">
    <property type="protein sequence ID" value="KIK90856.1"/>
    <property type="molecule type" value="Genomic_DNA"/>
</dbReference>
<feature type="non-terminal residue" evidence="1">
    <location>
        <position position="1"/>
    </location>
</feature>
<evidence type="ECO:0000313" key="1">
    <source>
        <dbReference type="EMBL" id="KIK90856.1"/>
    </source>
</evidence>
<proteinExistence type="predicted"/>
<reference evidence="2" key="2">
    <citation type="submission" date="2015-01" db="EMBL/GenBank/DDBJ databases">
        <title>Evolutionary Origins and Diversification of the Mycorrhizal Mutualists.</title>
        <authorList>
            <consortium name="DOE Joint Genome Institute"/>
            <consortium name="Mycorrhizal Genomics Consortium"/>
            <person name="Kohler A."/>
            <person name="Kuo A."/>
            <person name="Nagy L.G."/>
            <person name="Floudas D."/>
            <person name="Copeland A."/>
            <person name="Barry K.W."/>
            <person name="Cichocki N."/>
            <person name="Veneault-Fourrey C."/>
            <person name="LaButti K."/>
            <person name="Lindquist E.A."/>
            <person name="Lipzen A."/>
            <person name="Lundell T."/>
            <person name="Morin E."/>
            <person name="Murat C."/>
            <person name="Riley R."/>
            <person name="Ohm R."/>
            <person name="Sun H."/>
            <person name="Tunlid A."/>
            <person name="Henrissat B."/>
            <person name="Grigoriev I.V."/>
            <person name="Hibbett D.S."/>
            <person name="Martin F."/>
        </authorList>
    </citation>
    <scope>NUCLEOTIDE SEQUENCE [LARGE SCALE GENOMIC DNA]</scope>
    <source>
        <strain evidence="2">Ve08.2h10</strain>
    </source>
</reference>
<keyword evidence="2" id="KW-1185">Reference proteome</keyword>
<sequence length="149" mass="17012">SFPFIRTPTQLFHFLQHAEAHLGISSATRYEGALWMQDIGLDILLDVSNQTLQDMGMSTSDIICLKKGSAPWWKGPDSKRKCNRSSAKKIAYKRCYHDRGDSHFSAGAMWADEDDSRGLHDYDIFYHNYIHAQWLPVPKGFSIDEGEES</sequence>
<gene>
    <name evidence="1" type="ORF">PAXRUDRAFT_150973</name>
</gene>
<dbReference type="AlphaFoldDB" id="A0A0D0DS74"/>